<accession>A0A8X6YAE6</accession>
<name>A0A8X6YAE6_9ARAC</name>
<keyword evidence="3" id="KW-1185">Reference proteome</keyword>
<sequence>MFPTHHLNKSNAYAYPKPPRIPRPFPPYPPVYPNPAAPYPAYPSPAPPRPTPRRPALPRPAYPMGAAATPAYPSPAAPAYPPVSVGSVGDQVNGCWVLVGGSGFVGLDLSSKSTVVSDVVDFSANSTSIGESVASSDSVSSIPRFFSVLLTMVVLHAVPKLVGLRCMMVDGLKSKCNHFNLTF</sequence>
<gene>
    <name evidence="2" type="ORF">TNIN_366801</name>
</gene>
<organism evidence="2 3">
    <name type="scientific">Trichonephila inaurata madagascariensis</name>
    <dbReference type="NCBI Taxonomy" id="2747483"/>
    <lineage>
        <taxon>Eukaryota</taxon>
        <taxon>Metazoa</taxon>
        <taxon>Ecdysozoa</taxon>
        <taxon>Arthropoda</taxon>
        <taxon>Chelicerata</taxon>
        <taxon>Arachnida</taxon>
        <taxon>Araneae</taxon>
        <taxon>Araneomorphae</taxon>
        <taxon>Entelegynae</taxon>
        <taxon>Araneoidea</taxon>
        <taxon>Nephilidae</taxon>
        <taxon>Trichonephila</taxon>
        <taxon>Trichonephila inaurata</taxon>
    </lineage>
</organism>
<evidence type="ECO:0000256" key="1">
    <source>
        <dbReference type="SAM" id="MobiDB-lite"/>
    </source>
</evidence>
<feature type="region of interest" description="Disordered" evidence="1">
    <location>
        <begin position="39"/>
        <end position="60"/>
    </location>
</feature>
<dbReference type="Proteomes" id="UP000886998">
    <property type="component" value="Unassembled WGS sequence"/>
</dbReference>
<dbReference type="AlphaFoldDB" id="A0A8X6YAE6"/>
<evidence type="ECO:0000313" key="3">
    <source>
        <dbReference type="Proteomes" id="UP000886998"/>
    </source>
</evidence>
<reference evidence="2" key="1">
    <citation type="submission" date="2020-08" db="EMBL/GenBank/DDBJ databases">
        <title>Multicomponent nature underlies the extraordinary mechanical properties of spider dragline silk.</title>
        <authorList>
            <person name="Kono N."/>
            <person name="Nakamura H."/>
            <person name="Mori M."/>
            <person name="Yoshida Y."/>
            <person name="Ohtoshi R."/>
            <person name="Malay A.D."/>
            <person name="Moran D.A.P."/>
            <person name="Tomita M."/>
            <person name="Numata K."/>
            <person name="Arakawa K."/>
        </authorList>
    </citation>
    <scope>NUCLEOTIDE SEQUENCE</scope>
</reference>
<evidence type="ECO:0000313" key="2">
    <source>
        <dbReference type="EMBL" id="GFY68633.1"/>
    </source>
</evidence>
<proteinExistence type="predicted"/>
<dbReference type="EMBL" id="BMAV01017161">
    <property type="protein sequence ID" value="GFY68633.1"/>
    <property type="molecule type" value="Genomic_DNA"/>
</dbReference>
<protein>
    <submittedName>
        <fullName evidence="2">Uncharacterized protein</fullName>
    </submittedName>
</protein>
<comment type="caution">
    <text evidence="2">The sequence shown here is derived from an EMBL/GenBank/DDBJ whole genome shotgun (WGS) entry which is preliminary data.</text>
</comment>